<gene>
    <name evidence="1" type="ORF">LCGC14_1825680</name>
</gene>
<dbReference type="AlphaFoldDB" id="A0A0F9H5T9"/>
<protein>
    <submittedName>
        <fullName evidence="1">Uncharacterized protein</fullName>
    </submittedName>
</protein>
<comment type="caution">
    <text evidence="1">The sequence shown here is derived from an EMBL/GenBank/DDBJ whole genome shotgun (WGS) entry which is preliminary data.</text>
</comment>
<evidence type="ECO:0000313" key="1">
    <source>
        <dbReference type="EMBL" id="KKL98311.1"/>
    </source>
</evidence>
<organism evidence="1">
    <name type="scientific">marine sediment metagenome</name>
    <dbReference type="NCBI Taxonomy" id="412755"/>
    <lineage>
        <taxon>unclassified sequences</taxon>
        <taxon>metagenomes</taxon>
        <taxon>ecological metagenomes</taxon>
    </lineage>
</organism>
<dbReference type="EMBL" id="LAZR01017954">
    <property type="protein sequence ID" value="KKL98311.1"/>
    <property type="molecule type" value="Genomic_DNA"/>
</dbReference>
<name>A0A0F9H5T9_9ZZZZ</name>
<accession>A0A0F9H5T9</accession>
<reference evidence="1" key="1">
    <citation type="journal article" date="2015" name="Nature">
        <title>Complex archaea that bridge the gap between prokaryotes and eukaryotes.</title>
        <authorList>
            <person name="Spang A."/>
            <person name="Saw J.H."/>
            <person name="Jorgensen S.L."/>
            <person name="Zaremba-Niedzwiedzka K."/>
            <person name="Martijn J."/>
            <person name="Lind A.E."/>
            <person name="van Eijk R."/>
            <person name="Schleper C."/>
            <person name="Guy L."/>
            <person name="Ettema T.J."/>
        </authorList>
    </citation>
    <scope>NUCLEOTIDE SEQUENCE</scope>
</reference>
<sequence>MRRNKLNFIRKVIYRLKRSYGLPIDYYQLATHTMDPEDGDKVTTLIKTHIRRAVVLRARGFRSFVYDLAFISANKDFTEGGYFDPEDRKVIIDTRDVAIGFSPQVDDYFIFQSKKYEVKEIFDFEDNNAFIFLARRLRGALVVRTGNTLSVLDLTQTASSETQNILIQNITSVLALTQNLKEVP</sequence>
<proteinExistence type="predicted"/>